<protein>
    <recommendedName>
        <fullName evidence="6">V-type proton ATPase subunit G</fullName>
    </recommendedName>
</protein>
<evidence type="ECO:0000256" key="1">
    <source>
        <dbReference type="ARBA" id="ARBA00003847"/>
    </source>
</evidence>
<dbReference type="FunFam" id="1.20.5.2950:FF:000001">
    <property type="entry name" value="V-type proton ATPase subunit G"/>
    <property type="match status" value="1"/>
</dbReference>
<evidence type="ECO:0000313" key="9">
    <source>
        <dbReference type="Proteomes" id="UP001417504"/>
    </source>
</evidence>
<comment type="similarity">
    <text evidence="2 6">Belongs to the V-ATPase G subunit family.</text>
</comment>
<accession>A0AAP0E2B1</accession>
<dbReference type="GO" id="GO:0000221">
    <property type="term" value="C:vacuolar proton-transporting V-type ATPase, V1 domain"/>
    <property type="evidence" value="ECO:0007669"/>
    <property type="project" value="TreeGrafter"/>
</dbReference>
<keyword evidence="7" id="KW-0175">Coiled coil</keyword>
<dbReference type="Pfam" id="PF03179">
    <property type="entry name" value="V-ATPase_G"/>
    <property type="match status" value="1"/>
</dbReference>
<evidence type="ECO:0000256" key="6">
    <source>
        <dbReference type="RuleBase" id="RU364019"/>
    </source>
</evidence>
<evidence type="ECO:0000256" key="5">
    <source>
        <dbReference type="ARBA" id="ARBA00023065"/>
    </source>
</evidence>
<dbReference type="GO" id="GO:0016887">
    <property type="term" value="F:ATP hydrolysis activity"/>
    <property type="evidence" value="ECO:0007669"/>
    <property type="project" value="TreeGrafter"/>
</dbReference>
<evidence type="ECO:0000256" key="4">
    <source>
        <dbReference type="ARBA" id="ARBA00022781"/>
    </source>
</evidence>
<reference evidence="8 9" key="1">
    <citation type="submission" date="2024-01" db="EMBL/GenBank/DDBJ databases">
        <title>Genome assemblies of Stephania.</title>
        <authorList>
            <person name="Yang L."/>
        </authorList>
    </citation>
    <scope>NUCLEOTIDE SEQUENCE [LARGE SCALE GENOMIC DNA]</scope>
    <source>
        <strain evidence="8">QJT</strain>
        <tissue evidence="8">Leaf</tissue>
    </source>
</reference>
<comment type="function">
    <text evidence="6">Subunit of the V1 complex of vacuolar(H+)-ATPase (V-ATPase), a multisubunit enzyme composed of a peripheral complex (V1) that hydrolyzes ATP and a membrane integral complex (V0) that translocates protons. V-ATPase is responsible for acidifying and maintaining the pH of intracellular compartments and in some cell types, is targeted to the plasma membrane, where it is responsible for acidifying the extracellular environment.</text>
</comment>
<dbReference type="Proteomes" id="UP001417504">
    <property type="component" value="Unassembled WGS sequence"/>
</dbReference>
<name>A0AAP0E2B1_9MAGN</name>
<comment type="function">
    <text evidence="1">Catalytic subunit of the peripheral V1 complex of vacuolar ATPase (V-ATPase). V-ATPase is responsible for acidifying a variety of intracellular compartments in eukaryotic cells.</text>
</comment>
<dbReference type="PANTHER" id="PTHR12713:SF27">
    <property type="entry name" value="V-TYPE PROTON ATPASE SUBUNIT G3"/>
    <property type="match status" value="1"/>
</dbReference>
<evidence type="ECO:0000256" key="3">
    <source>
        <dbReference type="ARBA" id="ARBA00022448"/>
    </source>
</evidence>
<sequence>MREGFGDSKKRLKTCDQLITIIKVYQYLTLMKGQGGVQMLLTAEQEAQQIVANARNLKVERLKQARDEANTDIAVIRSNLEAEYQKKLSETSGYSGMNVKLLGQETEMKIQKLKAATSQISQDVVQMLINHVTSVKN</sequence>
<dbReference type="NCBIfam" id="TIGR01147">
    <property type="entry name" value="V_ATP_synt_G"/>
    <property type="match status" value="1"/>
</dbReference>
<evidence type="ECO:0000256" key="2">
    <source>
        <dbReference type="ARBA" id="ARBA00010066"/>
    </source>
</evidence>
<keyword evidence="4 6" id="KW-0375">Hydrogen ion transport</keyword>
<evidence type="ECO:0000313" key="8">
    <source>
        <dbReference type="EMBL" id="KAK9085324.1"/>
    </source>
</evidence>
<dbReference type="EMBL" id="JBBNAE010000011">
    <property type="protein sequence ID" value="KAK9085324.1"/>
    <property type="molecule type" value="Genomic_DNA"/>
</dbReference>
<dbReference type="AlphaFoldDB" id="A0AAP0E2B1"/>
<comment type="caution">
    <text evidence="8">The sequence shown here is derived from an EMBL/GenBank/DDBJ whole genome shotgun (WGS) entry which is preliminary data.</text>
</comment>
<comment type="subunit">
    <text evidence="6">V-ATPase is a heteromultimeric enzyme made up of two complexes: the ATP-hydrolytic V1 complex and the proton translocation V0 complex.</text>
</comment>
<evidence type="ECO:0000256" key="7">
    <source>
        <dbReference type="SAM" id="Coils"/>
    </source>
</evidence>
<keyword evidence="3 6" id="KW-0813">Transport</keyword>
<keyword evidence="5 6" id="KW-0406">Ion transport</keyword>
<dbReference type="InterPro" id="IPR005124">
    <property type="entry name" value="V-ATPase_G"/>
</dbReference>
<gene>
    <name evidence="8" type="ORF">Sjap_025735</name>
</gene>
<dbReference type="PANTHER" id="PTHR12713">
    <property type="entry name" value="VACUOLAR ATP SYNTHASE SUBUNIT G"/>
    <property type="match status" value="1"/>
</dbReference>
<organism evidence="8 9">
    <name type="scientific">Stephania japonica</name>
    <dbReference type="NCBI Taxonomy" id="461633"/>
    <lineage>
        <taxon>Eukaryota</taxon>
        <taxon>Viridiplantae</taxon>
        <taxon>Streptophyta</taxon>
        <taxon>Embryophyta</taxon>
        <taxon>Tracheophyta</taxon>
        <taxon>Spermatophyta</taxon>
        <taxon>Magnoliopsida</taxon>
        <taxon>Ranunculales</taxon>
        <taxon>Menispermaceae</taxon>
        <taxon>Menispermoideae</taxon>
        <taxon>Cissampelideae</taxon>
        <taxon>Stephania</taxon>
    </lineage>
</organism>
<keyword evidence="9" id="KW-1185">Reference proteome</keyword>
<proteinExistence type="inferred from homology"/>
<dbReference type="Gene3D" id="1.20.5.2950">
    <property type="match status" value="1"/>
</dbReference>
<dbReference type="GO" id="GO:0046961">
    <property type="term" value="F:proton-transporting ATPase activity, rotational mechanism"/>
    <property type="evidence" value="ECO:0007669"/>
    <property type="project" value="InterPro"/>
</dbReference>
<feature type="coiled-coil region" evidence="7">
    <location>
        <begin position="40"/>
        <end position="79"/>
    </location>
</feature>